<dbReference type="AlphaFoldDB" id="A0A7R9QPQ9"/>
<dbReference type="InterPro" id="IPR023561">
    <property type="entry name" value="Carbonic_anhydrase_a-class"/>
</dbReference>
<evidence type="ECO:0000256" key="2">
    <source>
        <dbReference type="SAM" id="SignalP"/>
    </source>
</evidence>
<proteinExistence type="inferred from homology"/>
<dbReference type="InterPro" id="IPR001148">
    <property type="entry name" value="CA_dom"/>
</dbReference>
<dbReference type="CDD" id="cd00326">
    <property type="entry name" value="alpha_CA"/>
    <property type="match status" value="1"/>
</dbReference>
<dbReference type="PANTHER" id="PTHR18952">
    <property type="entry name" value="CARBONIC ANHYDRASE"/>
    <property type="match status" value="1"/>
</dbReference>
<gene>
    <name evidence="4" type="ORF">ONB1V03_LOCUS9954</name>
</gene>
<dbReference type="Proteomes" id="UP000728032">
    <property type="component" value="Unassembled WGS sequence"/>
</dbReference>
<sequence>MYLFLSFVLFSLKCFSSIAQEFTYDEQYNWRQQFPSCGGRRQSPININTNEVVKDASLELNLIDYNKPYANLIANNNGHTVRITMGSTSKTPELSGSVVGHGVYHLEELHFHWGDDNFEGTEHSIDNYFGSAELHFVHYNAKYGNLLNARQNSDGIVVLTVISQLSRSENNALQPIIGALRHISKYNTSATIANQIVFDKILPLNKQLFFTYKGSLTTPPCSESVQFIIYADPIRMNPFQLSQFRRLFKKSNFRRIVSNTRDVQRRHGRVVSVSVPKGNKDSNFDDNENSQIMIRIFSHFFSSSLTGPPSEVSVLLIIAPKESPSSPSPCCITQS</sequence>
<keyword evidence="5" id="KW-1185">Reference proteome</keyword>
<dbReference type="OrthoDB" id="429145at2759"/>
<name>A0A7R9QPQ9_9ACAR</name>
<evidence type="ECO:0000313" key="5">
    <source>
        <dbReference type="Proteomes" id="UP000728032"/>
    </source>
</evidence>
<feature type="domain" description="Alpha-carbonic anhydrase" evidence="3">
    <location>
        <begin position="20"/>
        <end position="275"/>
    </location>
</feature>
<dbReference type="SMART" id="SM01057">
    <property type="entry name" value="Carb_anhydrase"/>
    <property type="match status" value="1"/>
</dbReference>
<reference evidence="4" key="1">
    <citation type="submission" date="2020-11" db="EMBL/GenBank/DDBJ databases">
        <authorList>
            <person name="Tran Van P."/>
        </authorList>
    </citation>
    <scope>NUCLEOTIDE SEQUENCE</scope>
</reference>
<feature type="non-terminal residue" evidence="4">
    <location>
        <position position="335"/>
    </location>
</feature>
<accession>A0A7R9QPQ9</accession>
<dbReference type="SUPFAM" id="SSF51069">
    <property type="entry name" value="Carbonic anhydrase"/>
    <property type="match status" value="1"/>
</dbReference>
<evidence type="ECO:0000256" key="1">
    <source>
        <dbReference type="ARBA" id="ARBA00010718"/>
    </source>
</evidence>
<protein>
    <recommendedName>
        <fullName evidence="3">Alpha-carbonic anhydrase domain-containing protein</fullName>
    </recommendedName>
</protein>
<evidence type="ECO:0000259" key="3">
    <source>
        <dbReference type="PROSITE" id="PS51144"/>
    </source>
</evidence>
<dbReference type="InterPro" id="IPR036398">
    <property type="entry name" value="CA_dom_sf"/>
</dbReference>
<dbReference type="PROSITE" id="PS51144">
    <property type="entry name" value="ALPHA_CA_2"/>
    <property type="match status" value="1"/>
</dbReference>
<organism evidence="4">
    <name type="scientific">Oppiella nova</name>
    <dbReference type="NCBI Taxonomy" id="334625"/>
    <lineage>
        <taxon>Eukaryota</taxon>
        <taxon>Metazoa</taxon>
        <taxon>Ecdysozoa</taxon>
        <taxon>Arthropoda</taxon>
        <taxon>Chelicerata</taxon>
        <taxon>Arachnida</taxon>
        <taxon>Acari</taxon>
        <taxon>Acariformes</taxon>
        <taxon>Sarcoptiformes</taxon>
        <taxon>Oribatida</taxon>
        <taxon>Brachypylina</taxon>
        <taxon>Oppioidea</taxon>
        <taxon>Oppiidae</taxon>
        <taxon>Oppiella</taxon>
    </lineage>
</organism>
<dbReference type="Gene3D" id="3.10.200.10">
    <property type="entry name" value="Alpha carbonic anhydrase"/>
    <property type="match status" value="1"/>
</dbReference>
<keyword evidence="2" id="KW-0732">Signal</keyword>
<dbReference type="PANTHER" id="PTHR18952:SF124">
    <property type="entry name" value="CARBONIC ANHYDRASE 7"/>
    <property type="match status" value="1"/>
</dbReference>
<dbReference type="GO" id="GO:0005737">
    <property type="term" value="C:cytoplasm"/>
    <property type="evidence" value="ECO:0007669"/>
    <property type="project" value="TreeGrafter"/>
</dbReference>
<dbReference type="Pfam" id="PF00194">
    <property type="entry name" value="Carb_anhydrase"/>
    <property type="match status" value="1"/>
</dbReference>
<dbReference type="EMBL" id="OC921330">
    <property type="protein sequence ID" value="CAD7653297.1"/>
    <property type="molecule type" value="Genomic_DNA"/>
</dbReference>
<feature type="signal peptide" evidence="2">
    <location>
        <begin position="1"/>
        <end position="19"/>
    </location>
</feature>
<evidence type="ECO:0000313" key="4">
    <source>
        <dbReference type="EMBL" id="CAD7653297.1"/>
    </source>
</evidence>
<comment type="similarity">
    <text evidence="1">Belongs to the alpha-carbonic anhydrase family.</text>
</comment>
<dbReference type="EMBL" id="CAJPVJ010006505">
    <property type="protein sequence ID" value="CAG2170484.1"/>
    <property type="molecule type" value="Genomic_DNA"/>
</dbReference>
<dbReference type="GO" id="GO:0008270">
    <property type="term" value="F:zinc ion binding"/>
    <property type="evidence" value="ECO:0007669"/>
    <property type="project" value="InterPro"/>
</dbReference>
<dbReference type="GO" id="GO:0004089">
    <property type="term" value="F:carbonate dehydratase activity"/>
    <property type="evidence" value="ECO:0007669"/>
    <property type="project" value="InterPro"/>
</dbReference>
<feature type="chain" id="PRO_5035680663" description="Alpha-carbonic anhydrase domain-containing protein" evidence="2">
    <location>
        <begin position="20"/>
        <end position="335"/>
    </location>
</feature>